<keyword evidence="3 11" id="KW-0547">Nucleotide-binding</keyword>
<dbReference type="Proteomes" id="UP000316968">
    <property type="component" value="Chromosome"/>
</dbReference>
<reference evidence="16 17" key="1">
    <citation type="submission" date="2019-06" db="EMBL/GenBank/DDBJ databases">
        <title>Saccharibacillus brassicae sp. nov., an endophytic bacterium isolated from Chinese cabbage seeds (Brassica pekinensis).</title>
        <authorList>
            <person name="Jiang L."/>
            <person name="Lee J."/>
            <person name="Kim S.W."/>
        </authorList>
    </citation>
    <scope>NUCLEOTIDE SEQUENCE [LARGE SCALE GENOMIC DNA]</scope>
    <source>
        <strain evidence="17">KCTC 43072 / ATSA2</strain>
    </source>
</reference>
<dbReference type="CDD" id="cd18787">
    <property type="entry name" value="SF2_C_DEAD"/>
    <property type="match status" value="1"/>
</dbReference>
<evidence type="ECO:0000256" key="1">
    <source>
        <dbReference type="ARBA" id="ARBA00012552"/>
    </source>
</evidence>
<protein>
    <recommendedName>
        <fullName evidence="9">ATP-dependent RNA helicase CshA</fullName>
        <ecNumber evidence="1">3.6.4.13</ecNumber>
    </recommendedName>
</protein>
<dbReference type="Pfam" id="PF00270">
    <property type="entry name" value="DEAD"/>
    <property type="match status" value="1"/>
</dbReference>
<dbReference type="PROSITE" id="PS00039">
    <property type="entry name" value="DEAD_ATP_HELICASE"/>
    <property type="match status" value="1"/>
</dbReference>
<dbReference type="PANTHER" id="PTHR47959:SF13">
    <property type="entry name" value="ATP-DEPENDENT RNA HELICASE RHLE"/>
    <property type="match status" value="1"/>
</dbReference>
<dbReference type="Pfam" id="PF00271">
    <property type="entry name" value="Helicase_C"/>
    <property type="match status" value="1"/>
</dbReference>
<feature type="domain" description="DEAD-box RNA helicase Q" evidence="15">
    <location>
        <begin position="1"/>
        <end position="29"/>
    </location>
</feature>
<evidence type="ECO:0000256" key="2">
    <source>
        <dbReference type="ARBA" id="ARBA00022490"/>
    </source>
</evidence>
<dbReference type="PROSITE" id="PS51194">
    <property type="entry name" value="HELICASE_CTER"/>
    <property type="match status" value="1"/>
</dbReference>
<evidence type="ECO:0000259" key="13">
    <source>
        <dbReference type="PROSITE" id="PS51192"/>
    </source>
</evidence>
<evidence type="ECO:0000313" key="16">
    <source>
        <dbReference type="EMBL" id="QDH21520.1"/>
    </source>
</evidence>
<feature type="short sequence motif" description="Q motif" evidence="10">
    <location>
        <begin position="1"/>
        <end position="29"/>
    </location>
</feature>
<feature type="region of interest" description="Disordered" evidence="12">
    <location>
        <begin position="370"/>
        <end position="535"/>
    </location>
</feature>
<dbReference type="AlphaFoldDB" id="A0A4Y6UY61"/>
<dbReference type="GO" id="GO:0005524">
    <property type="term" value="F:ATP binding"/>
    <property type="evidence" value="ECO:0007669"/>
    <property type="project" value="UniProtKB-KW"/>
</dbReference>
<dbReference type="InterPro" id="IPR014014">
    <property type="entry name" value="RNA_helicase_DEAD_Q_motif"/>
</dbReference>
<evidence type="ECO:0000256" key="5">
    <source>
        <dbReference type="ARBA" id="ARBA00022806"/>
    </source>
</evidence>
<dbReference type="Gene3D" id="3.40.50.300">
    <property type="entry name" value="P-loop containing nucleotide triphosphate hydrolases"/>
    <property type="match status" value="2"/>
</dbReference>
<dbReference type="PROSITE" id="PS51195">
    <property type="entry name" value="Q_MOTIF"/>
    <property type="match status" value="1"/>
</dbReference>
<dbReference type="SMART" id="SM00487">
    <property type="entry name" value="DEXDc"/>
    <property type="match status" value="1"/>
</dbReference>
<dbReference type="EMBL" id="CP041217">
    <property type="protein sequence ID" value="QDH21520.1"/>
    <property type="molecule type" value="Genomic_DNA"/>
</dbReference>
<dbReference type="InterPro" id="IPR044742">
    <property type="entry name" value="DEAD/DEAH_RhlB"/>
</dbReference>
<dbReference type="InterPro" id="IPR014001">
    <property type="entry name" value="Helicase_ATP-bd"/>
</dbReference>
<keyword evidence="6 11" id="KW-0067">ATP-binding</keyword>
<dbReference type="GO" id="GO:0003724">
    <property type="term" value="F:RNA helicase activity"/>
    <property type="evidence" value="ECO:0007669"/>
    <property type="project" value="UniProtKB-EC"/>
</dbReference>
<sequence length="554" mass="58897">MTFNDLNLIPSILKALQKENYTTPTPIQQQAIPAALEGRDVLGCAQTGTGKTAAFSLPIIQRLSAKAPAGNKRPIRSLILTPTRELAIQIYDNIRAYSLYTELRSQVIVGGVSQTPQERELQRGTDILIATPGRLLDLINQKHVNLDSVEILVLDEADRMLDMGFIRDVQKIIARIPAKKQTLFFSATMPREIADLVNSLLVNPLKVEITPVSSTVDRIRQALYRVDKPNKQKLLTDILKDTSIESALVFTRTKHGANRVARLLDRSGISAQAIHGDKSQNARQAALSNFKNGATRVLVATDIAARGIDIDELSHVINFNLPNIPETYVHRIGRTGRAGRDGISISFCETEELPYLKDIQKLIGKTIPEIKDHPYPMTGATASDDEPAPQGGQGGGRGRAKGGAQPAGAKNAARGGSQPAGAKSPARPSAKQPAAKAPAKNGGQPAAAKPAAKADAQPSAPKSRPAGSGQPVRANGKPAGAAQAGGEANRSRPASKPHSGPRAGADGKRPRTGGRPQPGTAASARSTSNQKWKDGQWAAETLYRSSFGLSGDKA</sequence>
<feature type="domain" description="Helicase ATP-binding" evidence="13">
    <location>
        <begin position="32"/>
        <end position="207"/>
    </location>
</feature>
<keyword evidence="17" id="KW-1185">Reference proteome</keyword>
<evidence type="ECO:0000313" key="17">
    <source>
        <dbReference type="Proteomes" id="UP000316968"/>
    </source>
</evidence>
<dbReference type="PROSITE" id="PS51192">
    <property type="entry name" value="HELICASE_ATP_BIND_1"/>
    <property type="match status" value="1"/>
</dbReference>
<dbReference type="FunFam" id="3.40.50.300:FF:000108">
    <property type="entry name" value="ATP-dependent RNA helicase RhlE"/>
    <property type="match status" value="1"/>
</dbReference>
<evidence type="ECO:0000256" key="3">
    <source>
        <dbReference type="ARBA" id="ARBA00022741"/>
    </source>
</evidence>
<evidence type="ECO:0000256" key="4">
    <source>
        <dbReference type="ARBA" id="ARBA00022801"/>
    </source>
</evidence>
<keyword evidence="5 11" id="KW-0347">Helicase</keyword>
<evidence type="ECO:0000256" key="12">
    <source>
        <dbReference type="SAM" id="MobiDB-lite"/>
    </source>
</evidence>
<evidence type="ECO:0000259" key="14">
    <source>
        <dbReference type="PROSITE" id="PS51194"/>
    </source>
</evidence>
<name>A0A4Y6UY61_SACBS</name>
<dbReference type="InterPro" id="IPR000629">
    <property type="entry name" value="RNA-helicase_DEAD-box_CS"/>
</dbReference>
<dbReference type="OrthoDB" id="9805696at2"/>
<dbReference type="RefSeq" id="WP_141448065.1">
    <property type="nucleotide sequence ID" value="NZ_CP041217.1"/>
</dbReference>
<dbReference type="SMART" id="SM00490">
    <property type="entry name" value="HELICc"/>
    <property type="match status" value="1"/>
</dbReference>
<feature type="compositionally biased region" description="Low complexity" evidence="12">
    <location>
        <begin position="402"/>
        <end position="415"/>
    </location>
</feature>
<feature type="compositionally biased region" description="Low complexity" evidence="12">
    <location>
        <begin position="422"/>
        <end position="462"/>
    </location>
</feature>
<feature type="domain" description="Helicase C-terminal" evidence="14">
    <location>
        <begin position="234"/>
        <end position="378"/>
    </location>
</feature>
<dbReference type="EC" id="3.6.4.13" evidence="1"/>
<organism evidence="16 17">
    <name type="scientific">Saccharibacillus brassicae</name>
    <dbReference type="NCBI Taxonomy" id="2583377"/>
    <lineage>
        <taxon>Bacteria</taxon>
        <taxon>Bacillati</taxon>
        <taxon>Bacillota</taxon>
        <taxon>Bacilli</taxon>
        <taxon>Bacillales</taxon>
        <taxon>Paenibacillaceae</taxon>
        <taxon>Saccharibacillus</taxon>
    </lineage>
</organism>
<evidence type="ECO:0000256" key="10">
    <source>
        <dbReference type="PROSITE-ProRule" id="PRU00552"/>
    </source>
</evidence>
<keyword evidence="4 11" id="KW-0378">Hydrolase</keyword>
<dbReference type="GO" id="GO:0003723">
    <property type="term" value="F:RNA binding"/>
    <property type="evidence" value="ECO:0007669"/>
    <property type="project" value="UniProtKB-ARBA"/>
</dbReference>
<comment type="similarity">
    <text evidence="7 11">Belongs to the DEAD box helicase family.</text>
</comment>
<dbReference type="GO" id="GO:0005829">
    <property type="term" value="C:cytosol"/>
    <property type="evidence" value="ECO:0007669"/>
    <property type="project" value="TreeGrafter"/>
</dbReference>
<dbReference type="GO" id="GO:0016787">
    <property type="term" value="F:hydrolase activity"/>
    <property type="evidence" value="ECO:0007669"/>
    <property type="project" value="UniProtKB-KW"/>
</dbReference>
<gene>
    <name evidence="16" type="ORF">FFV09_12115</name>
</gene>
<keyword evidence="2" id="KW-0963">Cytoplasm</keyword>
<evidence type="ECO:0000259" key="15">
    <source>
        <dbReference type="PROSITE" id="PS51195"/>
    </source>
</evidence>
<dbReference type="SUPFAM" id="SSF52540">
    <property type="entry name" value="P-loop containing nucleoside triphosphate hydrolases"/>
    <property type="match status" value="1"/>
</dbReference>
<evidence type="ECO:0000256" key="8">
    <source>
        <dbReference type="ARBA" id="ARBA00047984"/>
    </source>
</evidence>
<evidence type="ECO:0000256" key="11">
    <source>
        <dbReference type="RuleBase" id="RU000492"/>
    </source>
</evidence>
<evidence type="ECO:0000256" key="6">
    <source>
        <dbReference type="ARBA" id="ARBA00022840"/>
    </source>
</evidence>
<evidence type="ECO:0000256" key="9">
    <source>
        <dbReference type="ARBA" id="ARBA00067932"/>
    </source>
</evidence>
<dbReference type="InterPro" id="IPR011545">
    <property type="entry name" value="DEAD/DEAH_box_helicase_dom"/>
</dbReference>
<dbReference type="KEGG" id="saca:FFV09_12115"/>
<dbReference type="InterPro" id="IPR001650">
    <property type="entry name" value="Helicase_C-like"/>
</dbReference>
<evidence type="ECO:0000256" key="7">
    <source>
        <dbReference type="ARBA" id="ARBA00038437"/>
    </source>
</evidence>
<proteinExistence type="inferred from homology"/>
<dbReference type="InterPro" id="IPR050079">
    <property type="entry name" value="DEAD_box_RNA_helicase"/>
</dbReference>
<dbReference type="PANTHER" id="PTHR47959">
    <property type="entry name" value="ATP-DEPENDENT RNA HELICASE RHLE-RELATED"/>
    <property type="match status" value="1"/>
</dbReference>
<comment type="catalytic activity">
    <reaction evidence="8">
        <text>ATP + H2O = ADP + phosphate + H(+)</text>
        <dbReference type="Rhea" id="RHEA:13065"/>
        <dbReference type="ChEBI" id="CHEBI:15377"/>
        <dbReference type="ChEBI" id="CHEBI:15378"/>
        <dbReference type="ChEBI" id="CHEBI:30616"/>
        <dbReference type="ChEBI" id="CHEBI:43474"/>
        <dbReference type="ChEBI" id="CHEBI:456216"/>
        <dbReference type="EC" id="3.6.4.13"/>
    </reaction>
</comment>
<dbReference type="InterPro" id="IPR027417">
    <property type="entry name" value="P-loop_NTPase"/>
</dbReference>
<accession>A0A4Y6UY61</accession>
<dbReference type="CDD" id="cd00268">
    <property type="entry name" value="DEADc"/>
    <property type="match status" value="1"/>
</dbReference>